<dbReference type="PANTHER" id="PTHR11540">
    <property type="entry name" value="MALATE AND LACTATE DEHYDROGENASE"/>
    <property type="match status" value="1"/>
</dbReference>
<comment type="similarity">
    <text evidence="1">Belongs to the LDH/MDH superfamily. MDH type 1 family.</text>
</comment>
<keyword evidence="4 10" id="KW-0560">Oxidoreductase</keyword>
<evidence type="ECO:0000256" key="3">
    <source>
        <dbReference type="ARBA" id="ARBA00022532"/>
    </source>
</evidence>
<feature type="binding site" evidence="8">
    <location>
        <position position="116"/>
    </location>
    <ligand>
        <name>substrate</name>
    </ligand>
</feature>
<reference evidence="14" key="1">
    <citation type="submission" date="2015-12" db="EMBL/GenBank/DDBJ databases">
        <title>De novo transcriptome assembly of four potential Pierce s Disease insect vectors from Arizona vineyards.</title>
        <authorList>
            <person name="Tassone E.E."/>
        </authorList>
    </citation>
    <scope>NUCLEOTIDE SEQUENCE</scope>
</reference>
<feature type="domain" description="Lactate/malate dehydrogenase N-terminal" evidence="12">
    <location>
        <begin position="38"/>
        <end position="174"/>
    </location>
</feature>
<comment type="subunit">
    <text evidence="2">Homodimer.</text>
</comment>
<dbReference type="GO" id="GO:0006099">
    <property type="term" value="P:tricarboxylic acid cycle"/>
    <property type="evidence" value="ECO:0007669"/>
    <property type="project" value="UniProtKB-KW"/>
</dbReference>
<keyword evidence="3 11" id="KW-0816">Tricarboxylic acid cycle</keyword>
<dbReference type="PIRSF" id="PIRSF000102">
    <property type="entry name" value="Lac_mal_DH"/>
    <property type="match status" value="1"/>
</dbReference>
<evidence type="ECO:0000256" key="9">
    <source>
        <dbReference type="PIRSR" id="PIRSR000102-3"/>
    </source>
</evidence>
<feature type="binding site" evidence="8">
    <location>
        <position position="122"/>
    </location>
    <ligand>
        <name>substrate</name>
    </ligand>
</feature>
<proteinExistence type="inferred from homology"/>
<dbReference type="InterPro" id="IPR036291">
    <property type="entry name" value="NAD(P)-bd_dom_sf"/>
</dbReference>
<dbReference type="InterPro" id="IPR015955">
    <property type="entry name" value="Lactate_DH/Glyco_Ohase_4_C"/>
</dbReference>
<organism evidence="14">
    <name type="scientific">Clastoptera arizonana</name>
    <name type="common">Arizona spittle bug</name>
    <dbReference type="NCBI Taxonomy" id="38151"/>
    <lineage>
        <taxon>Eukaryota</taxon>
        <taxon>Metazoa</taxon>
        <taxon>Ecdysozoa</taxon>
        <taxon>Arthropoda</taxon>
        <taxon>Hexapoda</taxon>
        <taxon>Insecta</taxon>
        <taxon>Pterygota</taxon>
        <taxon>Neoptera</taxon>
        <taxon>Paraneoptera</taxon>
        <taxon>Hemiptera</taxon>
        <taxon>Auchenorrhyncha</taxon>
        <taxon>Cercopoidea</taxon>
        <taxon>Clastopteridae</taxon>
        <taxon>Clastoptera</taxon>
    </lineage>
</organism>
<dbReference type="InterPro" id="IPR001557">
    <property type="entry name" value="L-lactate/malate_DH"/>
</dbReference>
<dbReference type="InterPro" id="IPR010097">
    <property type="entry name" value="Malate_DH_type1"/>
</dbReference>
<dbReference type="AlphaFoldDB" id="A0A1B6CEJ0"/>
<evidence type="ECO:0000259" key="12">
    <source>
        <dbReference type="Pfam" id="PF00056"/>
    </source>
</evidence>
<feature type="domain" description="Lactate/malate dehydrogenase C-terminal" evidence="13">
    <location>
        <begin position="183"/>
        <end position="344"/>
    </location>
</feature>
<name>A0A1B6CEJ0_9HEMI</name>
<evidence type="ECO:0000256" key="8">
    <source>
        <dbReference type="PIRSR" id="PIRSR000102-2"/>
    </source>
</evidence>
<dbReference type="InterPro" id="IPR001252">
    <property type="entry name" value="Malate_DH_AS"/>
</dbReference>
<dbReference type="GO" id="GO:0005739">
    <property type="term" value="C:mitochondrion"/>
    <property type="evidence" value="ECO:0007669"/>
    <property type="project" value="TreeGrafter"/>
</dbReference>
<dbReference type="Gene3D" id="3.40.50.720">
    <property type="entry name" value="NAD(P)-binding Rossmann-like Domain"/>
    <property type="match status" value="1"/>
</dbReference>
<feature type="binding site" evidence="9">
    <location>
        <position position="69"/>
    </location>
    <ligand>
        <name>NAD(+)</name>
        <dbReference type="ChEBI" id="CHEBI:57540"/>
    </ligand>
</feature>
<dbReference type="GO" id="GO:0030060">
    <property type="term" value="F:L-malate dehydrogenase (NAD+) activity"/>
    <property type="evidence" value="ECO:0007669"/>
    <property type="project" value="UniProtKB-EC"/>
</dbReference>
<dbReference type="NCBIfam" id="TIGR01772">
    <property type="entry name" value="MDH_euk_gproteo"/>
    <property type="match status" value="1"/>
</dbReference>
<accession>A0A1B6CEJ0</accession>
<dbReference type="PANTHER" id="PTHR11540:SF16">
    <property type="entry name" value="MALATE DEHYDROGENASE, MITOCHONDRIAL"/>
    <property type="match status" value="1"/>
</dbReference>
<dbReference type="FunFam" id="3.90.110.10:FF:000001">
    <property type="entry name" value="Malate dehydrogenase"/>
    <property type="match status" value="1"/>
</dbReference>
<dbReference type="SUPFAM" id="SSF56327">
    <property type="entry name" value="LDH C-terminal domain-like"/>
    <property type="match status" value="1"/>
</dbReference>
<evidence type="ECO:0000256" key="2">
    <source>
        <dbReference type="ARBA" id="ARBA00011738"/>
    </source>
</evidence>
<evidence type="ECO:0000256" key="10">
    <source>
        <dbReference type="RuleBase" id="RU003369"/>
    </source>
</evidence>
<feature type="binding site" evidence="9">
    <location>
        <position position="129"/>
    </location>
    <ligand>
        <name>NAD(+)</name>
        <dbReference type="ChEBI" id="CHEBI:57540"/>
    </ligand>
</feature>
<dbReference type="EC" id="1.1.1.37" evidence="11"/>
<dbReference type="GO" id="GO:0006108">
    <property type="term" value="P:malate metabolic process"/>
    <property type="evidence" value="ECO:0007669"/>
    <property type="project" value="InterPro"/>
</dbReference>
<evidence type="ECO:0000259" key="13">
    <source>
        <dbReference type="Pfam" id="PF02866"/>
    </source>
</evidence>
<feature type="binding site" evidence="8">
    <location>
        <position position="189"/>
    </location>
    <ligand>
        <name>substrate</name>
    </ligand>
</feature>
<evidence type="ECO:0000256" key="4">
    <source>
        <dbReference type="ARBA" id="ARBA00023002"/>
    </source>
</evidence>
<evidence type="ECO:0000313" key="14">
    <source>
        <dbReference type="EMBL" id="JAS11841.1"/>
    </source>
</evidence>
<feature type="binding site" evidence="8">
    <location>
        <position position="154"/>
    </location>
    <ligand>
        <name>substrate</name>
    </ligand>
</feature>
<feature type="active site" description="Proton acceptor" evidence="7">
    <location>
        <position position="213"/>
    </location>
</feature>
<dbReference type="PROSITE" id="PS00068">
    <property type="entry name" value="MDH"/>
    <property type="match status" value="1"/>
</dbReference>
<gene>
    <name evidence="14" type="ORF">g.4788</name>
</gene>
<dbReference type="EMBL" id="GEDC01025457">
    <property type="protein sequence ID" value="JAS11841.1"/>
    <property type="molecule type" value="Transcribed_RNA"/>
</dbReference>
<evidence type="ECO:0000256" key="11">
    <source>
        <dbReference type="RuleBase" id="RU003405"/>
    </source>
</evidence>
<sequence>MCSIISSKLSNSIKNYFSIINQFAKYSSKKRYYSHGLKVAILGANGKIGQNVAMMLKQSSSVKEIALYDITNTEGLCMELNYIDTNTRVCSYTGHKTLKDALNHSNIVVIVAGLARRDGMTRFDLFDHNAEIISEFSSCSATVCPKAMLAIATNPVNSLVPVANEIYSKINKSNTGENIFGVTTLDGIRANTFVAEMLSEKPEKVFSPVIGGHSNNTIVPILSQTKPTSKFSTSEIVRLTKAIQEAGDEVLKAKATGSATLSAAYAVTKFTIALANGLAGQKGVVESAYVSSSVIPNVSYLSTLLELGPQGIQKNLGLPQMSDYECCLLETAIPYLKRDIILGEQYVEKEFKQTGKNKLF</sequence>
<dbReference type="FunFam" id="3.40.50.720:FF:000268">
    <property type="entry name" value="Malate dehydrogenase"/>
    <property type="match status" value="1"/>
</dbReference>
<evidence type="ECO:0000256" key="1">
    <source>
        <dbReference type="ARBA" id="ARBA00008824"/>
    </source>
</evidence>
<protein>
    <recommendedName>
        <fullName evidence="11">Malate dehydrogenase</fullName>
        <ecNumber evidence="11">1.1.1.37</ecNumber>
    </recommendedName>
</protein>
<evidence type="ECO:0000256" key="7">
    <source>
        <dbReference type="PIRSR" id="PIRSR000102-1"/>
    </source>
</evidence>
<dbReference type="Gene3D" id="3.90.110.10">
    <property type="entry name" value="Lactate dehydrogenase/glycoside hydrolase, family 4, C-terminal"/>
    <property type="match status" value="1"/>
</dbReference>
<comment type="catalytic activity">
    <reaction evidence="6 11">
        <text>(S)-malate + NAD(+) = oxaloacetate + NADH + H(+)</text>
        <dbReference type="Rhea" id="RHEA:21432"/>
        <dbReference type="ChEBI" id="CHEBI:15378"/>
        <dbReference type="ChEBI" id="CHEBI:15589"/>
        <dbReference type="ChEBI" id="CHEBI:16452"/>
        <dbReference type="ChEBI" id="CHEBI:57540"/>
        <dbReference type="ChEBI" id="CHEBI:57945"/>
        <dbReference type="EC" id="1.1.1.37"/>
    </reaction>
</comment>
<dbReference type="Pfam" id="PF00056">
    <property type="entry name" value="Ldh_1_N"/>
    <property type="match status" value="1"/>
</dbReference>
<dbReference type="InterPro" id="IPR022383">
    <property type="entry name" value="Lactate/malate_DH_C"/>
</dbReference>
<keyword evidence="5 9" id="KW-0520">NAD</keyword>
<evidence type="ECO:0000256" key="6">
    <source>
        <dbReference type="ARBA" id="ARBA00048313"/>
    </source>
</evidence>
<dbReference type="InterPro" id="IPR001236">
    <property type="entry name" value="Lactate/malate_DH_N"/>
</dbReference>
<dbReference type="SUPFAM" id="SSF51735">
    <property type="entry name" value="NAD(P)-binding Rossmann-fold domains"/>
    <property type="match status" value="1"/>
</dbReference>
<dbReference type="Pfam" id="PF02866">
    <property type="entry name" value="Ldh_1_C"/>
    <property type="match status" value="1"/>
</dbReference>
<evidence type="ECO:0000256" key="5">
    <source>
        <dbReference type="ARBA" id="ARBA00023027"/>
    </source>
</evidence>
<feature type="binding site" evidence="9">
    <location>
        <begin position="43"/>
        <end position="49"/>
    </location>
    <ligand>
        <name>NAD(+)</name>
        <dbReference type="ChEBI" id="CHEBI:57540"/>
    </ligand>
</feature>